<feature type="region of interest" description="Disordered" evidence="1">
    <location>
        <begin position="1"/>
        <end position="49"/>
    </location>
</feature>
<accession>A0AAU7QL14</accession>
<evidence type="ECO:0000313" key="2">
    <source>
        <dbReference type="EMBL" id="XBS90205.1"/>
    </source>
</evidence>
<evidence type="ECO:0008006" key="3">
    <source>
        <dbReference type="Google" id="ProtNLM"/>
    </source>
</evidence>
<name>A0AAU7QL14_9GAMM</name>
<feature type="compositionally biased region" description="Basic and acidic residues" evidence="1">
    <location>
        <begin position="10"/>
        <end position="26"/>
    </location>
</feature>
<dbReference type="RefSeq" id="WP_350016394.1">
    <property type="nucleotide sequence ID" value="NZ_CP157948.1"/>
</dbReference>
<sequence>MLRQRSKIRVSLDDKPAEGYSLRDSETGEVQKYGETTRGERRFGTQKRYSKKYMKENKVDYQKEATGTKKEMHEWQHQKIREYKKVNGRRPPKNKNDY</sequence>
<gene>
    <name evidence="2" type="ORF">ABNK63_00750</name>
</gene>
<protein>
    <recommendedName>
        <fullName evidence="3">Tox-URI2 domain-containing protein</fullName>
    </recommendedName>
</protein>
<dbReference type="EMBL" id="CP157948">
    <property type="protein sequence ID" value="XBS90205.1"/>
    <property type="molecule type" value="Genomic_DNA"/>
</dbReference>
<dbReference type="AlphaFoldDB" id="A0AAU7QL14"/>
<proteinExistence type="predicted"/>
<organism evidence="2">
    <name type="scientific">Rhodanobacter sp. IGA1.0</name>
    <dbReference type="NCBI Taxonomy" id="3158582"/>
    <lineage>
        <taxon>Bacteria</taxon>
        <taxon>Pseudomonadati</taxon>
        <taxon>Pseudomonadota</taxon>
        <taxon>Gammaproteobacteria</taxon>
        <taxon>Lysobacterales</taxon>
        <taxon>Rhodanobacteraceae</taxon>
        <taxon>Rhodanobacter</taxon>
    </lineage>
</organism>
<reference evidence="2" key="1">
    <citation type="submission" date="2024-06" db="EMBL/GenBank/DDBJ databases">
        <authorList>
            <person name="Sun Y."/>
        </authorList>
    </citation>
    <scope>NUCLEOTIDE SEQUENCE</scope>
    <source>
        <strain evidence="2">IGA1.0</strain>
    </source>
</reference>
<evidence type="ECO:0000256" key="1">
    <source>
        <dbReference type="SAM" id="MobiDB-lite"/>
    </source>
</evidence>